<dbReference type="Gene3D" id="1.10.10.60">
    <property type="entry name" value="Homeodomain-like"/>
    <property type="match status" value="1"/>
</dbReference>
<feature type="domain" description="HTH psq-type" evidence="1">
    <location>
        <begin position="11"/>
        <end position="58"/>
    </location>
</feature>
<reference evidence="2" key="1">
    <citation type="submission" date="2021-02" db="EMBL/GenBank/DDBJ databases">
        <authorList>
            <person name="Nowell W R."/>
        </authorList>
    </citation>
    <scope>NUCLEOTIDE SEQUENCE</scope>
    <source>
        <strain evidence="2">Ploen Becks lab</strain>
    </source>
</reference>
<proteinExistence type="predicted"/>
<accession>A0A814KBL2</accession>
<gene>
    <name evidence="2" type="ORF">OXX778_LOCUS18744</name>
</gene>
<dbReference type="GO" id="GO:0003677">
    <property type="term" value="F:DNA binding"/>
    <property type="evidence" value="ECO:0007669"/>
    <property type="project" value="InterPro"/>
</dbReference>
<evidence type="ECO:0000259" key="1">
    <source>
        <dbReference type="Pfam" id="PF04218"/>
    </source>
</evidence>
<sequence length="113" mass="13426">MSQASKNFEKETRRSKTTAFKRAAILHFEQTLSKRKTAQNLKIPRSALVKWIKNKEKIFDRDQRISSRRIWTSDSAKKPQEKENEERLFEWITQKKANKLDCRALRSSKKCSP</sequence>
<dbReference type="AlphaFoldDB" id="A0A814KBL2"/>
<dbReference type="InterPro" id="IPR009057">
    <property type="entry name" value="Homeodomain-like_sf"/>
</dbReference>
<dbReference type="SUPFAM" id="SSF46689">
    <property type="entry name" value="Homeodomain-like"/>
    <property type="match status" value="1"/>
</dbReference>
<dbReference type="OrthoDB" id="10465765at2759"/>
<evidence type="ECO:0000313" key="2">
    <source>
        <dbReference type="EMBL" id="CAF1049312.1"/>
    </source>
</evidence>
<evidence type="ECO:0000313" key="3">
    <source>
        <dbReference type="Proteomes" id="UP000663879"/>
    </source>
</evidence>
<dbReference type="Pfam" id="PF04218">
    <property type="entry name" value="CENP-B_N"/>
    <property type="match status" value="1"/>
</dbReference>
<dbReference type="EMBL" id="CAJNOC010005325">
    <property type="protein sequence ID" value="CAF1049312.1"/>
    <property type="molecule type" value="Genomic_DNA"/>
</dbReference>
<organism evidence="2 3">
    <name type="scientific">Brachionus calyciflorus</name>
    <dbReference type="NCBI Taxonomy" id="104777"/>
    <lineage>
        <taxon>Eukaryota</taxon>
        <taxon>Metazoa</taxon>
        <taxon>Spiralia</taxon>
        <taxon>Gnathifera</taxon>
        <taxon>Rotifera</taxon>
        <taxon>Eurotatoria</taxon>
        <taxon>Monogononta</taxon>
        <taxon>Pseudotrocha</taxon>
        <taxon>Ploima</taxon>
        <taxon>Brachionidae</taxon>
        <taxon>Brachionus</taxon>
    </lineage>
</organism>
<keyword evidence="3" id="KW-1185">Reference proteome</keyword>
<comment type="caution">
    <text evidence="2">The sequence shown here is derived from an EMBL/GenBank/DDBJ whole genome shotgun (WGS) entry which is preliminary data.</text>
</comment>
<protein>
    <recommendedName>
        <fullName evidence="1">HTH psq-type domain-containing protein</fullName>
    </recommendedName>
</protein>
<dbReference type="InterPro" id="IPR007889">
    <property type="entry name" value="HTH_Psq"/>
</dbReference>
<name>A0A814KBL2_9BILA</name>
<dbReference type="Proteomes" id="UP000663879">
    <property type="component" value="Unassembled WGS sequence"/>
</dbReference>